<feature type="region of interest" description="Disordered" evidence="1">
    <location>
        <begin position="1"/>
        <end position="25"/>
    </location>
</feature>
<accession>A0A6N3FTC5</accession>
<name>A0A6N3FTC5_EGGLN</name>
<feature type="region of interest" description="Disordered" evidence="1">
    <location>
        <begin position="154"/>
        <end position="177"/>
    </location>
</feature>
<organism evidence="2">
    <name type="scientific">Eggerthella lenta</name>
    <name type="common">Eubacterium lentum</name>
    <dbReference type="NCBI Taxonomy" id="84112"/>
    <lineage>
        <taxon>Bacteria</taxon>
        <taxon>Bacillati</taxon>
        <taxon>Actinomycetota</taxon>
        <taxon>Coriobacteriia</taxon>
        <taxon>Eggerthellales</taxon>
        <taxon>Eggerthellaceae</taxon>
        <taxon>Eggerthella</taxon>
    </lineage>
</organism>
<protein>
    <submittedName>
        <fullName evidence="2">Uncharacterized protein</fullName>
    </submittedName>
</protein>
<evidence type="ECO:0000256" key="1">
    <source>
        <dbReference type="SAM" id="MobiDB-lite"/>
    </source>
</evidence>
<feature type="compositionally biased region" description="Basic and acidic residues" evidence="1">
    <location>
        <begin position="1"/>
        <end position="15"/>
    </location>
</feature>
<evidence type="ECO:0000313" key="2">
    <source>
        <dbReference type="EMBL" id="VYU55290.1"/>
    </source>
</evidence>
<feature type="region of interest" description="Disordered" evidence="1">
    <location>
        <begin position="43"/>
        <end position="114"/>
    </location>
</feature>
<dbReference type="EMBL" id="CACRTT010000032">
    <property type="protein sequence ID" value="VYU55290.1"/>
    <property type="molecule type" value="Genomic_DNA"/>
</dbReference>
<reference evidence="2" key="1">
    <citation type="submission" date="2019-11" db="EMBL/GenBank/DDBJ databases">
        <authorList>
            <person name="Feng L."/>
        </authorList>
    </citation>
    <scope>NUCLEOTIDE SEQUENCE</scope>
    <source>
        <strain evidence="2">ElentaLFYP107</strain>
    </source>
</reference>
<proteinExistence type="predicted"/>
<feature type="compositionally biased region" description="Low complexity" evidence="1">
    <location>
        <begin position="56"/>
        <end position="66"/>
    </location>
</feature>
<dbReference type="AlphaFoldDB" id="A0A6N3FTC5"/>
<sequence>MFFRLDKRDERDRPAPCRRGGARGLRRRCGRAPLREARHHRLVAGAGPKRRDLRGRQPPGAGAVARRGFRRSATFRPTAPRGGATSTSPSGSLRHLAAPRSSSGAPNPRLLNPHRLHVDLPRNRFDRQSFTCDVVKLEYTYPQQVHRRNALTRTVGTNPSSESRRMLRAGGGRPERHLRAVRLERDGTQRTTSACSRGK</sequence>
<gene>
    <name evidence="2" type="ORF">ELLFYP107_00894</name>
</gene>